<dbReference type="PANTHER" id="PTHR30419">
    <property type="entry name" value="HTH-TYPE TRANSCRIPTIONAL REGULATOR YBHD"/>
    <property type="match status" value="1"/>
</dbReference>
<dbReference type="InterPro" id="IPR036388">
    <property type="entry name" value="WH-like_DNA-bd_sf"/>
</dbReference>
<dbReference type="Proteomes" id="UP000291832">
    <property type="component" value="Unassembled WGS sequence"/>
</dbReference>
<dbReference type="InterPro" id="IPR036390">
    <property type="entry name" value="WH_DNA-bd_sf"/>
</dbReference>
<dbReference type="Gene3D" id="3.40.190.290">
    <property type="match status" value="1"/>
</dbReference>
<dbReference type="PROSITE" id="PS50931">
    <property type="entry name" value="HTH_LYSR"/>
    <property type="match status" value="1"/>
</dbReference>
<dbReference type="GO" id="GO:0005829">
    <property type="term" value="C:cytosol"/>
    <property type="evidence" value="ECO:0007669"/>
    <property type="project" value="TreeGrafter"/>
</dbReference>
<keyword evidence="2" id="KW-0805">Transcription regulation</keyword>
<dbReference type="Gene3D" id="1.10.10.10">
    <property type="entry name" value="Winged helix-like DNA-binding domain superfamily/Winged helix DNA-binding domain"/>
    <property type="match status" value="1"/>
</dbReference>
<dbReference type="InterPro" id="IPR050950">
    <property type="entry name" value="HTH-type_LysR_regulators"/>
</dbReference>
<dbReference type="FunFam" id="1.10.10.10:FF:000001">
    <property type="entry name" value="LysR family transcriptional regulator"/>
    <property type="match status" value="1"/>
</dbReference>
<organism evidence="6 7">
    <name type="scientific">Leucobacter luti</name>
    <dbReference type="NCBI Taxonomy" id="340320"/>
    <lineage>
        <taxon>Bacteria</taxon>
        <taxon>Bacillati</taxon>
        <taxon>Actinomycetota</taxon>
        <taxon>Actinomycetes</taxon>
        <taxon>Micrococcales</taxon>
        <taxon>Microbacteriaceae</taxon>
        <taxon>Leucobacter</taxon>
    </lineage>
</organism>
<evidence type="ECO:0000259" key="5">
    <source>
        <dbReference type="PROSITE" id="PS50931"/>
    </source>
</evidence>
<dbReference type="SUPFAM" id="SSF53850">
    <property type="entry name" value="Periplasmic binding protein-like II"/>
    <property type="match status" value="1"/>
</dbReference>
<comment type="similarity">
    <text evidence="1">Belongs to the LysR transcriptional regulatory family.</text>
</comment>
<dbReference type="InterPro" id="IPR005119">
    <property type="entry name" value="LysR_subst-bd"/>
</dbReference>
<dbReference type="InterPro" id="IPR000847">
    <property type="entry name" value="LysR_HTH_N"/>
</dbReference>
<dbReference type="AlphaFoldDB" id="A0A4Q7U5A8"/>
<dbReference type="GO" id="GO:0003677">
    <property type="term" value="F:DNA binding"/>
    <property type="evidence" value="ECO:0007669"/>
    <property type="project" value="UniProtKB-KW"/>
</dbReference>
<evidence type="ECO:0000256" key="1">
    <source>
        <dbReference type="ARBA" id="ARBA00009437"/>
    </source>
</evidence>
<evidence type="ECO:0000313" key="7">
    <source>
        <dbReference type="Proteomes" id="UP000291832"/>
    </source>
</evidence>
<dbReference type="SUPFAM" id="SSF46785">
    <property type="entry name" value="Winged helix' DNA-binding domain"/>
    <property type="match status" value="1"/>
</dbReference>
<accession>A0A4Q7U5A8</accession>
<sequence length="334" mass="35426">MNRADDDDADMLLSVNLDQLRGFAEVALTGHFTRAAEQLHLAQPSLSRQIATLERELGVELFHRVRGNVALTSAGERLLPLARRMLADAETARSEMAEMAGLRRGRIRLGATPTLCTSLVVDVLAEFHERYPGIDIEILERGSRSLIAALMEGALDLALIVTSVGAGEARAVLDREPILSERLVAVSAADRPDPFAAAPDETQRAVTIAELAGVPQIVFPENYDLRVAMDAAYRAAGLTPVVAVEGVEMDAALRFAERGIGVAVVPAMVAVDRPKLRATPLAGAALTRTVSLARRSDMAPTHASAALQAMTREVADRLAASGSATATLVSRVGG</sequence>
<feature type="domain" description="HTH lysR-type" evidence="5">
    <location>
        <begin position="15"/>
        <end position="72"/>
    </location>
</feature>
<gene>
    <name evidence="6" type="ORF">EV139_0339</name>
</gene>
<evidence type="ECO:0000256" key="2">
    <source>
        <dbReference type="ARBA" id="ARBA00023015"/>
    </source>
</evidence>
<evidence type="ECO:0000313" key="6">
    <source>
        <dbReference type="EMBL" id="RZT68613.1"/>
    </source>
</evidence>
<name>A0A4Q7U5A8_9MICO</name>
<proteinExistence type="inferred from homology"/>
<reference evidence="6 7" key="1">
    <citation type="journal article" date="2015" name="Stand. Genomic Sci.">
        <title>Genomic Encyclopedia of Bacterial and Archaeal Type Strains, Phase III: the genomes of soil and plant-associated and newly described type strains.</title>
        <authorList>
            <person name="Whitman W.B."/>
            <person name="Woyke T."/>
            <person name="Klenk H.P."/>
            <person name="Zhou Y."/>
            <person name="Lilburn T.G."/>
            <person name="Beck B.J."/>
            <person name="De Vos P."/>
            <person name="Vandamme P."/>
            <person name="Eisen J.A."/>
            <person name="Garrity G."/>
            <person name="Hugenholtz P."/>
            <person name="Kyrpides N.C."/>
        </authorList>
    </citation>
    <scope>NUCLEOTIDE SEQUENCE [LARGE SCALE GENOMIC DNA]</scope>
    <source>
        <strain evidence="6 7">RF6</strain>
    </source>
</reference>
<dbReference type="EMBL" id="SHKI01000002">
    <property type="protein sequence ID" value="RZT68613.1"/>
    <property type="molecule type" value="Genomic_DNA"/>
</dbReference>
<dbReference type="CDD" id="cd05466">
    <property type="entry name" value="PBP2_LTTR_substrate"/>
    <property type="match status" value="1"/>
</dbReference>
<keyword evidence="4" id="KW-0804">Transcription</keyword>
<dbReference type="RefSeq" id="WP_237465638.1">
    <property type="nucleotide sequence ID" value="NZ_QYAG01000004.1"/>
</dbReference>
<dbReference type="PRINTS" id="PR00039">
    <property type="entry name" value="HTHLYSR"/>
</dbReference>
<evidence type="ECO:0000256" key="4">
    <source>
        <dbReference type="ARBA" id="ARBA00023163"/>
    </source>
</evidence>
<dbReference type="GO" id="GO:0003700">
    <property type="term" value="F:DNA-binding transcription factor activity"/>
    <property type="evidence" value="ECO:0007669"/>
    <property type="project" value="InterPro"/>
</dbReference>
<protein>
    <submittedName>
        <fullName evidence="6">DNA-binding transcriptional LysR family regulator</fullName>
    </submittedName>
</protein>
<keyword evidence="7" id="KW-1185">Reference proteome</keyword>
<evidence type="ECO:0000256" key="3">
    <source>
        <dbReference type="ARBA" id="ARBA00023125"/>
    </source>
</evidence>
<comment type="caution">
    <text evidence="6">The sequence shown here is derived from an EMBL/GenBank/DDBJ whole genome shotgun (WGS) entry which is preliminary data.</text>
</comment>
<keyword evidence="3 6" id="KW-0238">DNA-binding</keyword>
<dbReference type="Pfam" id="PF03466">
    <property type="entry name" value="LysR_substrate"/>
    <property type="match status" value="1"/>
</dbReference>
<dbReference type="Pfam" id="PF00126">
    <property type="entry name" value="HTH_1"/>
    <property type="match status" value="1"/>
</dbReference>